<dbReference type="InterPro" id="IPR013083">
    <property type="entry name" value="Znf_RING/FYVE/PHD"/>
</dbReference>
<feature type="compositionally biased region" description="Pro residues" evidence="11">
    <location>
        <begin position="42"/>
        <end position="52"/>
    </location>
</feature>
<dbReference type="PROSITE" id="PS51698">
    <property type="entry name" value="U_BOX"/>
    <property type="match status" value="1"/>
</dbReference>
<comment type="subcellular location">
    <subcellularLocation>
        <location evidence="3">Cytoplasm</location>
    </subcellularLocation>
    <subcellularLocation>
        <location evidence="2">Nucleus</location>
    </subcellularLocation>
</comment>
<dbReference type="Gene3D" id="3.30.40.10">
    <property type="entry name" value="Zinc/RING finger domain, C3HC4 (zinc finger)"/>
    <property type="match status" value="1"/>
</dbReference>
<organism evidence="13 14">
    <name type="scientific">Heliocybe sulcata</name>
    <dbReference type="NCBI Taxonomy" id="5364"/>
    <lineage>
        <taxon>Eukaryota</taxon>
        <taxon>Fungi</taxon>
        <taxon>Dikarya</taxon>
        <taxon>Basidiomycota</taxon>
        <taxon>Agaricomycotina</taxon>
        <taxon>Agaricomycetes</taxon>
        <taxon>Gloeophyllales</taxon>
        <taxon>Gloeophyllaceae</taxon>
        <taxon>Heliocybe</taxon>
    </lineage>
</organism>
<evidence type="ECO:0000256" key="11">
    <source>
        <dbReference type="SAM" id="MobiDB-lite"/>
    </source>
</evidence>
<evidence type="ECO:0000256" key="8">
    <source>
        <dbReference type="ARBA" id="ARBA00022679"/>
    </source>
</evidence>
<feature type="compositionally biased region" description="Low complexity" evidence="11">
    <location>
        <begin position="22"/>
        <end position="41"/>
    </location>
</feature>
<evidence type="ECO:0000256" key="5">
    <source>
        <dbReference type="ARBA" id="ARBA00007434"/>
    </source>
</evidence>
<accession>A0A5C3N9I3</accession>
<keyword evidence="8" id="KW-0808">Transferase</keyword>
<dbReference type="OrthoDB" id="20295at2759"/>
<evidence type="ECO:0000256" key="10">
    <source>
        <dbReference type="ARBA" id="ARBA00023242"/>
    </source>
</evidence>
<evidence type="ECO:0000313" key="13">
    <source>
        <dbReference type="EMBL" id="TFK52628.1"/>
    </source>
</evidence>
<evidence type="ECO:0000313" key="14">
    <source>
        <dbReference type="Proteomes" id="UP000305948"/>
    </source>
</evidence>
<proteinExistence type="inferred from homology"/>
<dbReference type="GO" id="GO:0036503">
    <property type="term" value="P:ERAD pathway"/>
    <property type="evidence" value="ECO:0007669"/>
    <property type="project" value="InterPro"/>
</dbReference>
<evidence type="ECO:0000256" key="9">
    <source>
        <dbReference type="ARBA" id="ARBA00022786"/>
    </source>
</evidence>
<dbReference type="PANTHER" id="PTHR13931">
    <property type="entry name" value="UBIQUITINATION FACTOR E4"/>
    <property type="match status" value="1"/>
</dbReference>
<dbReference type="InterPro" id="IPR019474">
    <property type="entry name" value="Ub_conjug_fac_E4_core"/>
</dbReference>
<dbReference type="AlphaFoldDB" id="A0A5C3N9I3"/>
<evidence type="ECO:0000259" key="12">
    <source>
        <dbReference type="PROSITE" id="PS51698"/>
    </source>
</evidence>
<dbReference type="InterPro" id="IPR003613">
    <property type="entry name" value="Ubox_domain"/>
</dbReference>
<dbReference type="CDD" id="cd16657">
    <property type="entry name" value="RING-Ubox_UBE4A"/>
    <property type="match status" value="1"/>
</dbReference>
<sequence length="1093" mass="122984">MSNTPQDDADRIRLKRLAKLQSAAASTSPTPEPSSSGAALPAPAPQPKPTPAPALKRPAVQPPATPAPAPAKRPTAPARLDFPAWENVTIRDVLRVTLDKGAADASGHELIWLKPLAEELAQEDIEQPQPRRLDAEILDRLLIARLELDPQSMSDDLEFLPVLASLPAGQTVFEYLVGCWKRVNAARSALSKMNYPPSEAQQALAVLDKLRDLLISYAGLTLQESEMFPQPSGREIGPSELVQPLLSLSSLSAPLLSSSSSQSSLGIGDIELFLHDLVRRFEPDGELESVLGPVVQQLLWHECLSRSGGIGGGDSSWRGVLGGLEALVAVKPIAVMITKMEAWNPPGATAPTIERVSLMGPLLRLGVFEREWPQIANSYFSEPEKRTRSDVETSFASLRGTLKSLQSTLFQVFNTIVRASPEARENVLQYFSRVVVEPDTVSSDGFMVNLQAILLRFAEPFMDAHYSKIDKIDPLYYAHSSRVDLKEETRVNATSEEAGKWEEENRGNGALVAAPNFISDIFYLGLAMNHYGYQKTIQSYDDLAKTTDDMRRHLDMLQGDTSWQGTPFQARAEAAINTVKNEMSKVHVQQLAYETQLGDPELVFRSIGFTTFSSTWLIRFVDSKNKHPNPTIELPLPKEVPLSFRVLPEYLLEDIVDYYLYIVRHTPQSLDLSGKNELVIFCLTFLTSTWYIKNPFLKSKINEVLFFGILGYRGERTGVLGGTLNSHPLALKHLMPALMHFYIEVEQTGASSQFYDKFSAWRNIAYILKAVWDNPVHRDALRNETHNVEKFVRFVNLMINDVTYLMDESLSELTQIHNIQTEMEDPSWQTKPLQVRREREATLRQLERHAIGYTTLGRSTVDMLRIFTAETKGPFMMPEIVGRLAAMLDYNLDVLVNRTADLKVKDKEKYKFEPRRLLSDILQVYLNLSDQGDFARAVAEDGRSYKKELFEKAMYIARHRNLKTPDEVEILRMFVVKVEEMKATIEAEEDLGDIPDEFLDPLMFTLMRDPVILPSSKTVIDRSTIKAHLLSDTKDPFNRQPLSIEDVEPDLELKAKIDAFLAERSRKGTALDIPPENIVNMDNQTEDAQMEEM</sequence>
<keyword evidence="14" id="KW-1185">Reference proteome</keyword>
<evidence type="ECO:0000256" key="6">
    <source>
        <dbReference type="ARBA" id="ARBA00012483"/>
    </source>
</evidence>
<reference evidence="13 14" key="1">
    <citation type="journal article" date="2019" name="Nat. Ecol. Evol.">
        <title>Megaphylogeny resolves global patterns of mushroom evolution.</title>
        <authorList>
            <person name="Varga T."/>
            <person name="Krizsan K."/>
            <person name="Foldi C."/>
            <person name="Dima B."/>
            <person name="Sanchez-Garcia M."/>
            <person name="Sanchez-Ramirez S."/>
            <person name="Szollosi G.J."/>
            <person name="Szarkandi J.G."/>
            <person name="Papp V."/>
            <person name="Albert L."/>
            <person name="Andreopoulos W."/>
            <person name="Angelini C."/>
            <person name="Antonin V."/>
            <person name="Barry K.W."/>
            <person name="Bougher N.L."/>
            <person name="Buchanan P."/>
            <person name="Buyck B."/>
            <person name="Bense V."/>
            <person name="Catcheside P."/>
            <person name="Chovatia M."/>
            <person name="Cooper J."/>
            <person name="Damon W."/>
            <person name="Desjardin D."/>
            <person name="Finy P."/>
            <person name="Geml J."/>
            <person name="Haridas S."/>
            <person name="Hughes K."/>
            <person name="Justo A."/>
            <person name="Karasinski D."/>
            <person name="Kautmanova I."/>
            <person name="Kiss B."/>
            <person name="Kocsube S."/>
            <person name="Kotiranta H."/>
            <person name="LaButti K.M."/>
            <person name="Lechner B.E."/>
            <person name="Liimatainen K."/>
            <person name="Lipzen A."/>
            <person name="Lukacs Z."/>
            <person name="Mihaltcheva S."/>
            <person name="Morgado L.N."/>
            <person name="Niskanen T."/>
            <person name="Noordeloos M.E."/>
            <person name="Ohm R.A."/>
            <person name="Ortiz-Santana B."/>
            <person name="Ovrebo C."/>
            <person name="Racz N."/>
            <person name="Riley R."/>
            <person name="Savchenko A."/>
            <person name="Shiryaev A."/>
            <person name="Soop K."/>
            <person name="Spirin V."/>
            <person name="Szebenyi C."/>
            <person name="Tomsovsky M."/>
            <person name="Tulloss R.E."/>
            <person name="Uehling J."/>
            <person name="Grigoriev I.V."/>
            <person name="Vagvolgyi C."/>
            <person name="Papp T."/>
            <person name="Martin F.M."/>
            <person name="Miettinen O."/>
            <person name="Hibbett D.S."/>
            <person name="Nagy L.G."/>
        </authorList>
    </citation>
    <scope>NUCLEOTIDE SEQUENCE [LARGE SCALE GENOMIC DNA]</scope>
    <source>
        <strain evidence="13 14">OMC1185</strain>
    </source>
</reference>
<dbReference type="InterPro" id="IPR045132">
    <property type="entry name" value="UBE4"/>
</dbReference>
<dbReference type="SMART" id="SM00504">
    <property type="entry name" value="Ubox"/>
    <property type="match status" value="1"/>
</dbReference>
<dbReference type="Pfam" id="PF10408">
    <property type="entry name" value="Ufd2P_core"/>
    <property type="match status" value="1"/>
</dbReference>
<dbReference type="STRING" id="5364.A0A5C3N9I3"/>
<evidence type="ECO:0000256" key="1">
    <source>
        <dbReference type="ARBA" id="ARBA00000900"/>
    </source>
</evidence>
<dbReference type="GO" id="GO:0006511">
    <property type="term" value="P:ubiquitin-dependent protein catabolic process"/>
    <property type="evidence" value="ECO:0007669"/>
    <property type="project" value="InterPro"/>
</dbReference>
<evidence type="ECO:0000256" key="3">
    <source>
        <dbReference type="ARBA" id="ARBA00004496"/>
    </source>
</evidence>
<feature type="region of interest" description="Disordered" evidence="11">
    <location>
        <begin position="1"/>
        <end position="80"/>
    </location>
</feature>
<dbReference type="UniPathway" id="UPA00143"/>
<dbReference type="Pfam" id="PF04564">
    <property type="entry name" value="U-box"/>
    <property type="match status" value="1"/>
</dbReference>
<keyword evidence="7" id="KW-0963">Cytoplasm</keyword>
<comment type="catalytic activity">
    <reaction evidence="1">
        <text>S-ubiquitinyl-[E2 ubiquitin-conjugating enzyme]-L-cysteine + [acceptor protein]-L-lysine = [E2 ubiquitin-conjugating enzyme]-L-cysteine + N(6)-ubiquitinyl-[acceptor protein]-L-lysine.</text>
        <dbReference type="EC" id="2.3.2.27"/>
    </reaction>
</comment>
<comment type="pathway">
    <text evidence="4">Protein modification; protein ubiquitination.</text>
</comment>
<dbReference type="FunFam" id="3.30.40.10:FF:000055">
    <property type="entry name" value="Ubiquitin conjugation factor e4 a"/>
    <property type="match status" value="1"/>
</dbReference>
<feature type="compositionally biased region" description="Pro residues" evidence="11">
    <location>
        <begin position="60"/>
        <end position="71"/>
    </location>
</feature>
<evidence type="ECO:0000256" key="4">
    <source>
        <dbReference type="ARBA" id="ARBA00004906"/>
    </source>
</evidence>
<keyword evidence="10" id="KW-0539">Nucleus</keyword>
<dbReference type="EC" id="2.3.2.27" evidence="6"/>
<dbReference type="SUPFAM" id="SSF57850">
    <property type="entry name" value="RING/U-box"/>
    <property type="match status" value="1"/>
</dbReference>
<evidence type="ECO:0000256" key="2">
    <source>
        <dbReference type="ARBA" id="ARBA00004123"/>
    </source>
</evidence>
<dbReference type="GO" id="GO:0000209">
    <property type="term" value="P:protein polyubiquitination"/>
    <property type="evidence" value="ECO:0007669"/>
    <property type="project" value="TreeGrafter"/>
</dbReference>
<dbReference type="GO" id="GO:0005634">
    <property type="term" value="C:nucleus"/>
    <property type="evidence" value="ECO:0007669"/>
    <property type="project" value="UniProtKB-SubCell"/>
</dbReference>
<dbReference type="Proteomes" id="UP000305948">
    <property type="component" value="Unassembled WGS sequence"/>
</dbReference>
<dbReference type="EMBL" id="ML213509">
    <property type="protein sequence ID" value="TFK52628.1"/>
    <property type="molecule type" value="Genomic_DNA"/>
</dbReference>
<evidence type="ECO:0000256" key="7">
    <source>
        <dbReference type="ARBA" id="ARBA00022490"/>
    </source>
</evidence>
<dbReference type="GO" id="GO:0034450">
    <property type="term" value="F:ubiquitin-ubiquitin ligase activity"/>
    <property type="evidence" value="ECO:0007669"/>
    <property type="project" value="InterPro"/>
</dbReference>
<protein>
    <recommendedName>
        <fullName evidence="6">RING-type E3 ubiquitin transferase</fullName>
        <ecNumber evidence="6">2.3.2.27</ecNumber>
    </recommendedName>
</protein>
<keyword evidence="9" id="KW-0833">Ubl conjugation pathway</keyword>
<gene>
    <name evidence="13" type="ORF">OE88DRAFT_1628311</name>
</gene>
<dbReference type="GO" id="GO:0005737">
    <property type="term" value="C:cytoplasm"/>
    <property type="evidence" value="ECO:0007669"/>
    <property type="project" value="UniProtKB-SubCell"/>
</dbReference>
<feature type="domain" description="U-box" evidence="12">
    <location>
        <begin position="993"/>
        <end position="1067"/>
    </location>
</feature>
<dbReference type="GO" id="GO:0000151">
    <property type="term" value="C:ubiquitin ligase complex"/>
    <property type="evidence" value="ECO:0007669"/>
    <property type="project" value="InterPro"/>
</dbReference>
<comment type="similarity">
    <text evidence="5">Belongs to the ubiquitin conjugation factor E4 family.</text>
</comment>
<name>A0A5C3N9I3_9AGAM</name>
<dbReference type="PANTHER" id="PTHR13931:SF2">
    <property type="entry name" value="UBIQUITIN CONJUGATION FACTOR E4 B"/>
    <property type="match status" value="1"/>
</dbReference>